<dbReference type="InterPro" id="IPR036388">
    <property type="entry name" value="WH-like_DNA-bd_sf"/>
</dbReference>
<gene>
    <name evidence="1" type="ORF">ACFFLE_11180</name>
</gene>
<dbReference type="EMBL" id="JBHMAH010000049">
    <property type="protein sequence ID" value="MFB9861627.1"/>
    <property type="molecule type" value="Genomic_DNA"/>
</dbReference>
<dbReference type="Gene3D" id="1.10.10.10">
    <property type="entry name" value="Winged helix-like DNA-binding domain superfamily/Winged helix DNA-binding domain"/>
    <property type="match status" value="1"/>
</dbReference>
<evidence type="ECO:0000313" key="2">
    <source>
        <dbReference type="Proteomes" id="UP001589740"/>
    </source>
</evidence>
<dbReference type="Proteomes" id="UP001589740">
    <property type="component" value="Unassembled WGS sequence"/>
</dbReference>
<reference evidence="1 2" key="1">
    <citation type="submission" date="2024-09" db="EMBL/GenBank/DDBJ databases">
        <authorList>
            <person name="Sun Q."/>
            <person name="Mori K."/>
        </authorList>
    </citation>
    <scope>NUCLEOTIDE SEQUENCE [LARGE SCALE GENOMIC DNA]</scope>
    <source>
        <strain evidence="1 2">JCM 12822</strain>
    </source>
</reference>
<name>A0ABV5Z688_9STAP</name>
<comment type="caution">
    <text evidence="1">The sequence shown here is derived from an EMBL/GenBank/DDBJ whole genome shotgun (WGS) entry which is preliminary data.</text>
</comment>
<evidence type="ECO:0000313" key="1">
    <source>
        <dbReference type="EMBL" id="MFB9861627.1"/>
    </source>
</evidence>
<proteinExistence type="predicted"/>
<protein>
    <recommendedName>
        <fullName evidence="3">Helix-turn-helix protein</fullName>
    </recommendedName>
</protein>
<accession>A0ABV5Z688</accession>
<keyword evidence="2" id="KW-1185">Reference proteome</keyword>
<evidence type="ECO:0008006" key="3">
    <source>
        <dbReference type="Google" id="ProtNLM"/>
    </source>
</evidence>
<dbReference type="RefSeq" id="WP_380572284.1">
    <property type="nucleotide sequence ID" value="NZ_JBHMAH010000049.1"/>
</dbReference>
<sequence>MTTHYTLVHFTDYQNFDSIQEMDATVRQFNARISKPHYETLNVLKQHSCKVIGVSHLKVATIANAVGRSTRAIHRHLKYLADNGFITVANTSRKKSGGKGANIYIINRIDQQKAIQKKHVSYRKASHRNTVKTAVKRQQQQAFAYIKVKKQTMYSLKLLNSLFSSTGRKYKRMRKKMKLTRIDNIKNATFANRIVPEGIYHQFIPFFSDAQLTALYKTAVNRLATFDLDAIQQNDAITYGLESLVKALRRYHRGEGEPVYNLYAYLNRTLLHIGFNGEFYDDVYAYTNAADFRTAMA</sequence>
<organism evidence="1 2">
    <name type="scientific">Salinicoccus siamensis</name>
    <dbReference type="NCBI Taxonomy" id="381830"/>
    <lineage>
        <taxon>Bacteria</taxon>
        <taxon>Bacillati</taxon>
        <taxon>Bacillota</taxon>
        <taxon>Bacilli</taxon>
        <taxon>Bacillales</taxon>
        <taxon>Staphylococcaceae</taxon>
        <taxon>Salinicoccus</taxon>
    </lineage>
</organism>